<proteinExistence type="predicted"/>
<sequence length="177" mass="20021">MASLQEQLLKAGLADEKKVKKIKQEQRKAKKANKGKAEVDEGKLAAQKALAEKAARDREINRQRQAEAEKKAIFAQIIQLVDVNRIDRKQGDIAYQFTDGKKIKRVYVTDTQQNQLVKGLIAIVKIKESYELVPAAIAEKIKQRDASVILVLNEKSASDVDEDDPYADYQIPDDLMW</sequence>
<protein>
    <submittedName>
        <fullName evidence="2">DUF2058 domain-containing protein</fullName>
    </submittedName>
</protein>
<organism evidence="2 3">
    <name type="scientific">Spongiibacter thalassae</name>
    <dbReference type="NCBI Taxonomy" id="2721624"/>
    <lineage>
        <taxon>Bacteria</taxon>
        <taxon>Pseudomonadati</taxon>
        <taxon>Pseudomonadota</taxon>
        <taxon>Gammaproteobacteria</taxon>
        <taxon>Cellvibrionales</taxon>
        <taxon>Spongiibacteraceae</taxon>
        <taxon>Spongiibacter</taxon>
    </lineage>
</organism>
<evidence type="ECO:0000313" key="3">
    <source>
        <dbReference type="Proteomes" id="UP000765845"/>
    </source>
</evidence>
<reference evidence="2 3" key="1">
    <citation type="submission" date="2020-04" db="EMBL/GenBank/DDBJ databases">
        <authorList>
            <person name="Yoon J."/>
        </authorList>
    </citation>
    <scope>NUCLEOTIDE SEQUENCE [LARGE SCALE GENOMIC DNA]</scope>
    <source>
        <strain evidence="2 3">KMU-166</strain>
    </source>
</reference>
<dbReference type="Pfam" id="PF09831">
    <property type="entry name" value="DUF2058"/>
    <property type="match status" value="1"/>
</dbReference>
<dbReference type="Proteomes" id="UP000765845">
    <property type="component" value="Unassembled WGS sequence"/>
</dbReference>
<gene>
    <name evidence="2" type="ORF">HCU74_18360</name>
</gene>
<keyword evidence="3" id="KW-1185">Reference proteome</keyword>
<comment type="caution">
    <text evidence="2">The sequence shown here is derived from an EMBL/GenBank/DDBJ whole genome shotgun (WGS) entry which is preliminary data.</text>
</comment>
<dbReference type="EMBL" id="JAAWWK010000007">
    <property type="protein sequence ID" value="NKI19374.1"/>
    <property type="molecule type" value="Genomic_DNA"/>
</dbReference>
<dbReference type="RefSeq" id="WP_168451892.1">
    <property type="nucleotide sequence ID" value="NZ_JAAWWK010000007.1"/>
</dbReference>
<dbReference type="InterPro" id="IPR018636">
    <property type="entry name" value="DUF2058"/>
</dbReference>
<evidence type="ECO:0000313" key="2">
    <source>
        <dbReference type="EMBL" id="NKI19374.1"/>
    </source>
</evidence>
<accession>A0ABX1GMK0</accession>
<feature type="region of interest" description="Disordered" evidence="1">
    <location>
        <begin position="20"/>
        <end position="40"/>
    </location>
</feature>
<name>A0ABX1GMK0_9GAMM</name>
<evidence type="ECO:0000256" key="1">
    <source>
        <dbReference type="SAM" id="MobiDB-lite"/>
    </source>
</evidence>